<keyword evidence="5" id="KW-1185">Reference proteome</keyword>
<dbReference type="Pfam" id="PF00291">
    <property type="entry name" value="PALP"/>
    <property type="match status" value="1"/>
</dbReference>
<dbReference type="Proteomes" id="UP000294513">
    <property type="component" value="Unassembled WGS sequence"/>
</dbReference>
<evidence type="ECO:0000313" key="4">
    <source>
        <dbReference type="EMBL" id="TDD95155.1"/>
    </source>
</evidence>
<dbReference type="InterPro" id="IPR036052">
    <property type="entry name" value="TrpB-like_PALP_sf"/>
</dbReference>
<dbReference type="PANTHER" id="PTHR10314">
    <property type="entry name" value="CYSTATHIONINE BETA-SYNTHASE"/>
    <property type="match status" value="1"/>
</dbReference>
<feature type="domain" description="Tryptophan synthase beta chain-like PALP" evidence="3">
    <location>
        <begin position="5"/>
        <end position="291"/>
    </location>
</feature>
<evidence type="ECO:0000259" key="3">
    <source>
        <dbReference type="Pfam" id="PF00291"/>
    </source>
</evidence>
<dbReference type="SUPFAM" id="SSF53686">
    <property type="entry name" value="Tryptophan synthase beta subunit-like PLP-dependent enzymes"/>
    <property type="match status" value="1"/>
</dbReference>
<comment type="caution">
    <text evidence="4">The sequence shown here is derived from an EMBL/GenBank/DDBJ whole genome shotgun (WGS) entry which is preliminary data.</text>
</comment>
<comment type="cofactor">
    <cofactor evidence="1">
        <name>pyridoxal 5'-phosphate</name>
        <dbReference type="ChEBI" id="CHEBI:597326"/>
    </cofactor>
</comment>
<keyword evidence="2" id="KW-0663">Pyridoxal phosphate</keyword>
<protein>
    <submittedName>
        <fullName evidence="4">Cysteine synthase family protein</fullName>
    </submittedName>
</protein>
<dbReference type="InterPro" id="IPR001926">
    <property type="entry name" value="TrpB-like_PALP"/>
</dbReference>
<evidence type="ECO:0000313" key="5">
    <source>
        <dbReference type="Proteomes" id="UP000294513"/>
    </source>
</evidence>
<gene>
    <name evidence="4" type="ORF">E1298_05565</name>
</gene>
<evidence type="ECO:0000256" key="1">
    <source>
        <dbReference type="ARBA" id="ARBA00001933"/>
    </source>
</evidence>
<accession>A0A4R5C7R7</accession>
<dbReference type="Gene3D" id="3.40.50.1100">
    <property type="match status" value="2"/>
</dbReference>
<dbReference type="GO" id="GO:1901605">
    <property type="term" value="P:alpha-amino acid metabolic process"/>
    <property type="evidence" value="ECO:0007669"/>
    <property type="project" value="UniProtKB-ARBA"/>
</dbReference>
<evidence type="ECO:0000256" key="2">
    <source>
        <dbReference type="ARBA" id="ARBA00022898"/>
    </source>
</evidence>
<organism evidence="4 5">
    <name type="scientific">Actinomadura rubrisoli</name>
    <dbReference type="NCBI Taxonomy" id="2530368"/>
    <lineage>
        <taxon>Bacteria</taxon>
        <taxon>Bacillati</taxon>
        <taxon>Actinomycetota</taxon>
        <taxon>Actinomycetes</taxon>
        <taxon>Streptosporangiales</taxon>
        <taxon>Thermomonosporaceae</taxon>
        <taxon>Actinomadura</taxon>
    </lineage>
</organism>
<dbReference type="InterPro" id="IPR050214">
    <property type="entry name" value="Cys_Synth/Cystath_Beta-Synth"/>
</dbReference>
<dbReference type="EMBL" id="SMKU01000014">
    <property type="protein sequence ID" value="TDD95155.1"/>
    <property type="molecule type" value="Genomic_DNA"/>
</dbReference>
<proteinExistence type="predicted"/>
<name>A0A4R5C7R7_9ACTN</name>
<dbReference type="AlphaFoldDB" id="A0A4R5C7R7"/>
<reference evidence="4 5" key="1">
    <citation type="submission" date="2019-03" db="EMBL/GenBank/DDBJ databases">
        <title>Draft genome sequences of novel Actinobacteria.</title>
        <authorList>
            <person name="Sahin N."/>
            <person name="Ay H."/>
            <person name="Saygin H."/>
        </authorList>
    </citation>
    <scope>NUCLEOTIDE SEQUENCE [LARGE SCALE GENOMIC DNA]</scope>
    <source>
        <strain evidence="4 5">H3C3</strain>
    </source>
</reference>
<dbReference type="CDD" id="cd01561">
    <property type="entry name" value="CBS_like"/>
    <property type="match status" value="1"/>
</dbReference>
<dbReference type="OrthoDB" id="5176350at2"/>
<sequence>MPEILDVIGRTPVVRLRNLTTPDEAQLIAKLENANPAGSLKDRPAWHIIEHAERTGRLRPGGTIIESSSGNFSIALAMIGASRGYRVVAVVDPKLTATNRGLLEAFGAEIIVVDEPDDSGSFHKTRIELANRLHRQTPGSFRPDQCFNPLNGQAHYRTTARELLAQTRHLAAVVCTVSTGGQLGGIARAVKERAPHVKVIGVDVHGSTVFGGRPHAYLTPGVGLSWTPANLADLSLVDEVYMVTDQDAFRACRTLVRSEGLLAGVSTGAALTVALTEAMQGKPRQQVAFLAADRGERYLATAFNDDWLKDHGLTTAADPEGLRRRARQLVPHSTRPADECANHLPDLAAELGSPTFVLARSEWR</sequence>